<dbReference type="Proteomes" id="UP000494163">
    <property type="component" value="Chromosome 3R"/>
</dbReference>
<dbReference type="GO" id="GO:0016020">
    <property type="term" value="C:membrane"/>
    <property type="evidence" value="ECO:0007669"/>
    <property type="project" value="UniProtKB-SubCell"/>
</dbReference>
<dbReference type="Gene3D" id="1.20.1250.20">
    <property type="entry name" value="MFS general substrate transporter like domains"/>
    <property type="match status" value="1"/>
</dbReference>
<evidence type="ECO:0000256" key="2">
    <source>
        <dbReference type="ARBA" id="ARBA00022692"/>
    </source>
</evidence>
<keyword evidence="2 5" id="KW-0812">Transmembrane</keyword>
<evidence type="ECO:0000313" key="7">
    <source>
        <dbReference type="Proteomes" id="UP000494163"/>
    </source>
</evidence>
<dbReference type="GO" id="GO:0022857">
    <property type="term" value="F:transmembrane transporter activity"/>
    <property type="evidence" value="ECO:0007669"/>
    <property type="project" value="InterPro"/>
</dbReference>
<keyword evidence="4 5" id="KW-0472">Membrane</keyword>
<evidence type="ECO:0000256" key="5">
    <source>
        <dbReference type="SAM" id="Phobius"/>
    </source>
</evidence>
<keyword evidence="3 5" id="KW-1133">Transmembrane helix</keyword>
<dbReference type="InterPro" id="IPR036259">
    <property type="entry name" value="MFS_trans_sf"/>
</dbReference>
<feature type="transmembrane region" description="Helical" evidence="5">
    <location>
        <begin position="375"/>
        <end position="396"/>
    </location>
</feature>
<name>A0A0M4EG80_DROBS</name>
<dbReference type="EMBL" id="CP012526">
    <property type="protein sequence ID" value="ALC47328.1"/>
    <property type="molecule type" value="Genomic_DNA"/>
</dbReference>
<dbReference type="OrthoDB" id="5141738at2759"/>
<comment type="subcellular location">
    <subcellularLocation>
        <location evidence="1">Membrane</location>
        <topology evidence="1">Multi-pass membrane protein</topology>
    </subcellularLocation>
</comment>
<organism evidence="6 7">
    <name type="scientific">Drosophila busckii</name>
    <name type="common">Fruit fly</name>
    <dbReference type="NCBI Taxonomy" id="30019"/>
    <lineage>
        <taxon>Eukaryota</taxon>
        <taxon>Metazoa</taxon>
        <taxon>Ecdysozoa</taxon>
        <taxon>Arthropoda</taxon>
        <taxon>Hexapoda</taxon>
        <taxon>Insecta</taxon>
        <taxon>Pterygota</taxon>
        <taxon>Neoptera</taxon>
        <taxon>Endopterygota</taxon>
        <taxon>Diptera</taxon>
        <taxon>Brachycera</taxon>
        <taxon>Muscomorpha</taxon>
        <taxon>Ephydroidea</taxon>
        <taxon>Drosophilidae</taxon>
        <taxon>Drosophila</taxon>
    </lineage>
</organism>
<feature type="transmembrane region" description="Helical" evidence="5">
    <location>
        <begin position="430"/>
        <end position="447"/>
    </location>
</feature>
<feature type="transmembrane region" description="Helical" evidence="5">
    <location>
        <begin position="403"/>
        <end position="424"/>
    </location>
</feature>
<dbReference type="SUPFAM" id="SSF103473">
    <property type="entry name" value="MFS general substrate transporter"/>
    <property type="match status" value="1"/>
</dbReference>
<evidence type="ECO:0000256" key="3">
    <source>
        <dbReference type="ARBA" id="ARBA00022989"/>
    </source>
</evidence>
<keyword evidence="7" id="KW-1185">Reference proteome</keyword>
<sequence>MNESSCAYGKEPIAADLSEQTTEESDVLQDVLGHFGIWQLRSVLIIFLCKLPAAWYMACIIFTAPDIYANEEYSCDTSVYGAADNSTVSADQCYVLVSYGESNYVVRQCQQFNYNYHFRSLIMEFDLVCLCEIFVSWSQYWHLFGLFIGGVVATRLMRVLSPRRVYISGLFSLICCGVATGVVKDFSLHCSFRCLSAVSCSFMLTSGLHIISDITTGKCRRACIVLYEAFFAIGLLLLPALAAYVSSWRHIYVGITLLPASIILLLPWLPESPRWLLRYAEPTQAFHEVLQLVLQAAKINERCHKLPHDLGLQLELLGERLRTQSPAARWLELWHGHKRAKLHMLLTHMALAAVLISHIGMLLNVRSFGRDYRVAIILVIALAELIGSSVALHINLKLDAHKWQWTGAICILGGGIGCLCWLFNDIADEALRVFLWLCCAAVSKAAVACAQSMLQASMDELVPPSKRAAFTFSVITWARVWLLSASFLIVLRQLNVVLPLTVFCVLAIIGGICICGLVTPQAELKRRQLQEQQLLSHMTEIYRRFSSFSTNLSH</sequence>
<evidence type="ECO:0000256" key="4">
    <source>
        <dbReference type="ARBA" id="ARBA00023136"/>
    </source>
</evidence>
<reference evidence="6 7" key="1">
    <citation type="submission" date="2015-08" db="EMBL/GenBank/DDBJ databases">
        <title>Ancestral chromatin configuration constrains chromatin evolution on differentiating sex chromosomes in Drosophila.</title>
        <authorList>
            <person name="Zhou Q."/>
            <person name="Bachtrog D."/>
        </authorList>
    </citation>
    <scope>NUCLEOTIDE SEQUENCE [LARGE SCALE GENOMIC DNA]</scope>
    <source>
        <tissue evidence="6">Whole larvae</tissue>
    </source>
</reference>
<accession>A0A0M4EG80</accession>
<dbReference type="STRING" id="30019.A0A0M4EG80"/>
<dbReference type="AlphaFoldDB" id="A0A0M4EG80"/>
<evidence type="ECO:0000256" key="1">
    <source>
        <dbReference type="ARBA" id="ARBA00004141"/>
    </source>
</evidence>
<feature type="transmembrane region" description="Helical" evidence="5">
    <location>
        <begin position="224"/>
        <end position="245"/>
    </location>
</feature>
<dbReference type="Pfam" id="PF07690">
    <property type="entry name" value="MFS_1"/>
    <property type="match status" value="1"/>
</dbReference>
<dbReference type="InterPro" id="IPR011701">
    <property type="entry name" value="MFS"/>
</dbReference>
<feature type="transmembrane region" description="Helical" evidence="5">
    <location>
        <begin position="251"/>
        <end position="269"/>
    </location>
</feature>
<feature type="transmembrane region" description="Helical" evidence="5">
    <location>
        <begin position="468"/>
        <end position="490"/>
    </location>
</feature>
<feature type="transmembrane region" description="Helical" evidence="5">
    <location>
        <begin position="345"/>
        <end position="363"/>
    </location>
</feature>
<protein>
    <submittedName>
        <fullName evidence="6">CG4465</fullName>
    </submittedName>
</protein>
<feature type="transmembrane region" description="Helical" evidence="5">
    <location>
        <begin position="140"/>
        <end position="158"/>
    </location>
</feature>
<feature type="transmembrane region" description="Helical" evidence="5">
    <location>
        <begin position="43"/>
        <end position="64"/>
    </location>
</feature>
<dbReference type="OMA" id="DIFVAWS"/>
<feature type="transmembrane region" description="Helical" evidence="5">
    <location>
        <begin position="165"/>
        <end position="183"/>
    </location>
</feature>
<evidence type="ECO:0000313" key="6">
    <source>
        <dbReference type="EMBL" id="ALC47328.1"/>
    </source>
</evidence>
<dbReference type="PANTHER" id="PTHR24064">
    <property type="entry name" value="SOLUTE CARRIER FAMILY 22 MEMBER"/>
    <property type="match status" value="1"/>
</dbReference>
<gene>
    <name evidence="6" type="ORF">Dbus_chr3Rg2078</name>
</gene>
<feature type="transmembrane region" description="Helical" evidence="5">
    <location>
        <begin position="496"/>
        <end position="518"/>
    </location>
</feature>
<proteinExistence type="predicted"/>